<evidence type="ECO:0000313" key="3">
    <source>
        <dbReference type="EMBL" id="MQY45704.1"/>
    </source>
</evidence>
<dbReference type="AlphaFoldDB" id="A0A6A8A4Z2"/>
<evidence type="ECO:0000256" key="1">
    <source>
        <dbReference type="ARBA" id="ARBA00022614"/>
    </source>
</evidence>
<sequence>MAPLESLTNLRVLSLAHTGVSDLTPLQDLINLRRLDIVGTRVTDFTPLRHLPDLEQLRIGQALSERPAYGQSIETTDLDWRTLKGREAIEAFLRE</sequence>
<name>A0A6A8A4Z2_9HYPH</name>
<keyword evidence="4" id="KW-1185">Reference proteome</keyword>
<protein>
    <recommendedName>
        <fullName evidence="5">Leucine-rich repeat domain-containing protein</fullName>
    </recommendedName>
</protein>
<reference evidence="3 4" key="1">
    <citation type="submission" date="2019-11" db="EMBL/GenBank/DDBJ databases">
        <title>Genome analysis of Rhizobacterium cereale a novel genus and species isolated from maize roots in North Spain.</title>
        <authorList>
            <person name="Menendez E."/>
            <person name="Flores-Felix J.D."/>
            <person name="Ramirez-Bahena M.-H."/>
            <person name="Igual J.M."/>
            <person name="Garcia-Fraile P."/>
            <person name="Peix A."/>
            <person name="Velazquez E."/>
        </authorList>
    </citation>
    <scope>NUCLEOTIDE SEQUENCE [LARGE SCALE GENOMIC DNA]</scope>
    <source>
        <strain evidence="3 4">RZME27</strain>
    </source>
</reference>
<dbReference type="Pfam" id="PF12799">
    <property type="entry name" value="LRR_4"/>
    <property type="match status" value="1"/>
</dbReference>
<dbReference type="SUPFAM" id="SSF52058">
    <property type="entry name" value="L domain-like"/>
    <property type="match status" value="1"/>
</dbReference>
<dbReference type="EMBL" id="WIXI01000036">
    <property type="protein sequence ID" value="MQY45704.1"/>
    <property type="molecule type" value="Genomic_DNA"/>
</dbReference>
<evidence type="ECO:0000313" key="4">
    <source>
        <dbReference type="Proteomes" id="UP000435138"/>
    </source>
</evidence>
<evidence type="ECO:0000256" key="2">
    <source>
        <dbReference type="ARBA" id="ARBA00022737"/>
    </source>
</evidence>
<dbReference type="Gene3D" id="3.80.10.10">
    <property type="entry name" value="Ribonuclease Inhibitor"/>
    <property type="match status" value="1"/>
</dbReference>
<keyword evidence="2" id="KW-0677">Repeat</keyword>
<dbReference type="InterPro" id="IPR025875">
    <property type="entry name" value="Leu-rich_rpt_4"/>
</dbReference>
<gene>
    <name evidence="3" type="ORF">GAO09_06470</name>
</gene>
<dbReference type="InterPro" id="IPR032675">
    <property type="entry name" value="LRR_dom_sf"/>
</dbReference>
<evidence type="ECO:0008006" key="5">
    <source>
        <dbReference type="Google" id="ProtNLM"/>
    </source>
</evidence>
<comment type="caution">
    <text evidence="3">The sequence shown here is derived from an EMBL/GenBank/DDBJ whole genome shotgun (WGS) entry which is preliminary data.</text>
</comment>
<keyword evidence="1" id="KW-0433">Leucine-rich repeat</keyword>
<proteinExistence type="predicted"/>
<accession>A0A6A8A4Z2</accession>
<dbReference type="Proteomes" id="UP000435138">
    <property type="component" value="Unassembled WGS sequence"/>
</dbReference>
<organism evidence="3 4">
    <name type="scientific">Endobacterium cereale</name>
    <dbReference type="NCBI Taxonomy" id="2663029"/>
    <lineage>
        <taxon>Bacteria</taxon>
        <taxon>Pseudomonadati</taxon>
        <taxon>Pseudomonadota</taxon>
        <taxon>Alphaproteobacteria</taxon>
        <taxon>Hyphomicrobiales</taxon>
        <taxon>Rhizobiaceae</taxon>
        <taxon>Endobacterium</taxon>
    </lineage>
</organism>